<evidence type="ECO:0008006" key="2">
    <source>
        <dbReference type="Google" id="ProtNLM"/>
    </source>
</evidence>
<protein>
    <recommendedName>
        <fullName evidence="2">Cell shape determination protein CcmA</fullName>
    </recommendedName>
</protein>
<dbReference type="EMBL" id="UINC01001176">
    <property type="protein sequence ID" value="SUZ73346.1"/>
    <property type="molecule type" value="Genomic_DNA"/>
</dbReference>
<gene>
    <name evidence="1" type="ORF">METZ01_LOCUS26200</name>
</gene>
<dbReference type="AlphaFoldDB" id="A0A381Q1X8"/>
<evidence type="ECO:0000313" key="1">
    <source>
        <dbReference type="EMBL" id="SUZ73346.1"/>
    </source>
</evidence>
<organism evidence="1">
    <name type="scientific">marine metagenome</name>
    <dbReference type="NCBI Taxonomy" id="408172"/>
    <lineage>
        <taxon>unclassified sequences</taxon>
        <taxon>metagenomes</taxon>
        <taxon>ecological metagenomes</taxon>
    </lineage>
</organism>
<reference evidence="1" key="1">
    <citation type="submission" date="2018-05" db="EMBL/GenBank/DDBJ databases">
        <authorList>
            <person name="Lanie J.A."/>
            <person name="Ng W.-L."/>
            <person name="Kazmierczak K.M."/>
            <person name="Andrzejewski T.M."/>
            <person name="Davidsen T.M."/>
            <person name="Wayne K.J."/>
            <person name="Tettelin H."/>
            <person name="Glass J.I."/>
            <person name="Rusch D."/>
            <person name="Podicherti R."/>
            <person name="Tsui H.-C.T."/>
            <person name="Winkler M.E."/>
        </authorList>
    </citation>
    <scope>NUCLEOTIDE SEQUENCE</scope>
</reference>
<proteinExistence type="predicted"/>
<accession>A0A381Q1X8</accession>
<dbReference type="InterPro" id="IPR007607">
    <property type="entry name" value="BacA/B"/>
</dbReference>
<dbReference type="PANTHER" id="PTHR35024">
    <property type="entry name" value="HYPOTHETICAL CYTOSOLIC PROTEIN"/>
    <property type="match status" value="1"/>
</dbReference>
<dbReference type="Pfam" id="PF04519">
    <property type="entry name" value="Bactofilin"/>
    <property type="match status" value="1"/>
</dbReference>
<sequence>MKLVNGYLGQDLQLEGSLASKDSIRIDGSYVGSISSKHMVIVGASGKVKGQINAPVIQVDGWVEGNLKATNLVAVMDKAKIKGNIITPAGGLEMKIGSEFVGKFITNTTD</sequence>
<name>A0A381Q1X8_9ZZZZ</name>
<dbReference type="PANTHER" id="PTHR35024:SF4">
    <property type="entry name" value="POLYMER-FORMING CYTOSKELETAL PROTEIN"/>
    <property type="match status" value="1"/>
</dbReference>